<dbReference type="PANTHER" id="PTHR25466:SF14">
    <property type="entry name" value="BUTYROPHILIN SUBFAMILY 2 MEMBER A2-LIKE-RELATED"/>
    <property type="match status" value="1"/>
</dbReference>
<keyword evidence="14" id="KW-1185">Reference proteome</keyword>
<proteinExistence type="predicted"/>
<keyword evidence="8" id="KW-0675">Receptor</keyword>
<dbReference type="SUPFAM" id="SSF48726">
    <property type="entry name" value="Immunoglobulin"/>
    <property type="match status" value="1"/>
</dbReference>
<evidence type="ECO:0000256" key="9">
    <source>
        <dbReference type="ARBA" id="ARBA00023180"/>
    </source>
</evidence>
<dbReference type="GO" id="GO:0071222">
    <property type="term" value="P:cellular response to lipopolysaccharide"/>
    <property type="evidence" value="ECO:0007669"/>
    <property type="project" value="TreeGrafter"/>
</dbReference>
<evidence type="ECO:0000256" key="10">
    <source>
        <dbReference type="ARBA" id="ARBA00023319"/>
    </source>
</evidence>
<keyword evidence="6 11" id="KW-0472">Membrane</keyword>
<evidence type="ECO:0000256" key="6">
    <source>
        <dbReference type="ARBA" id="ARBA00023136"/>
    </source>
</evidence>
<evidence type="ECO:0000256" key="11">
    <source>
        <dbReference type="SAM" id="Phobius"/>
    </source>
</evidence>
<comment type="caution">
    <text evidence="13">The sequence shown here is derived from an EMBL/GenBank/DDBJ whole genome shotgun (WGS) entry which is preliminary data.</text>
</comment>
<accession>A0A7J5ZRA3</accession>
<evidence type="ECO:0000256" key="7">
    <source>
        <dbReference type="ARBA" id="ARBA00023157"/>
    </source>
</evidence>
<dbReference type="Proteomes" id="UP000593565">
    <property type="component" value="Unassembled WGS sequence"/>
</dbReference>
<dbReference type="EMBL" id="JAAGNN010000024">
    <property type="protein sequence ID" value="KAF4072996.1"/>
    <property type="molecule type" value="Genomic_DNA"/>
</dbReference>
<evidence type="ECO:0000256" key="8">
    <source>
        <dbReference type="ARBA" id="ARBA00023170"/>
    </source>
</evidence>
<evidence type="ECO:0000256" key="2">
    <source>
        <dbReference type="ARBA" id="ARBA00022475"/>
    </source>
</evidence>
<dbReference type="Gene3D" id="2.60.40.10">
    <property type="entry name" value="Immunoglobulins"/>
    <property type="match status" value="1"/>
</dbReference>
<dbReference type="GO" id="GO:0031295">
    <property type="term" value="P:T cell costimulation"/>
    <property type="evidence" value="ECO:0007669"/>
    <property type="project" value="TreeGrafter"/>
</dbReference>
<evidence type="ECO:0000313" key="13">
    <source>
        <dbReference type="EMBL" id="KAF4072996.1"/>
    </source>
</evidence>
<keyword evidence="2" id="KW-1003">Cell membrane</keyword>
<dbReference type="InterPro" id="IPR051713">
    <property type="entry name" value="T-cell_Activation_Regulation"/>
</dbReference>
<name>A0A7J5ZRA3_AMEME</name>
<dbReference type="InterPro" id="IPR036179">
    <property type="entry name" value="Ig-like_dom_sf"/>
</dbReference>
<evidence type="ECO:0000256" key="5">
    <source>
        <dbReference type="ARBA" id="ARBA00022989"/>
    </source>
</evidence>
<dbReference type="GO" id="GO:0042130">
    <property type="term" value="P:negative regulation of T cell proliferation"/>
    <property type="evidence" value="ECO:0007669"/>
    <property type="project" value="TreeGrafter"/>
</dbReference>
<sequence length="232" mass="26257">MMVLHFNTIWFSVWMLWCCLMFIKGDELCKSYFINRSNISIKLQSDVLLPCNFDPTLLGSDKTADIAVVWSTKNSTIIHLVEIPLQGNVKFWDSKGGRIKTFPNLSESGNFSILLQKVQPYDLGLYCCELFNGTGCRIAHQELHLDSSTGPATVFHQVIIITGASTGVVLLCLFITSLIYIGNRRKRRLYSESTLDCSHDNPDYVNYSHGRDETLVSENPIYETVWNRGGSM</sequence>
<evidence type="ECO:0008006" key="15">
    <source>
        <dbReference type="Google" id="ProtNLM"/>
    </source>
</evidence>
<gene>
    <name evidence="13" type="ORF">AMELA_G00253730</name>
</gene>
<evidence type="ECO:0000256" key="12">
    <source>
        <dbReference type="SAM" id="SignalP"/>
    </source>
</evidence>
<comment type="subcellular location">
    <subcellularLocation>
        <location evidence="1">Cell membrane</location>
        <topology evidence="1">Single-pass type I membrane protein</topology>
    </subcellularLocation>
</comment>
<reference evidence="13 14" key="1">
    <citation type="submission" date="2020-02" db="EMBL/GenBank/DDBJ databases">
        <title>A chromosome-scale genome assembly of the black bullhead catfish (Ameiurus melas).</title>
        <authorList>
            <person name="Wen M."/>
            <person name="Zham M."/>
            <person name="Cabau C."/>
            <person name="Klopp C."/>
            <person name="Donnadieu C."/>
            <person name="Roques C."/>
            <person name="Bouchez O."/>
            <person name="Lampietro C."/>
            <person name="Jouanno E."/>
            <person name="Herpin A."/>
            <person name="Louis A."/>
            <person name="Berthelot C."/>
            <person name="Parey E."/>
            <person name="Roest-Crollius H."/>
            <person name="Braasch I."/>
            <person name="Postlethwait J."/>
            <person name="Robinson-Rechavi M."/>
            <person name="Echchiki A."/>
            <person name="Begum T."/>
            <person name="Montfort J."/>
            <person name="Schartl M."/>
            <person name="Bobe J."/>
            <person name="Guiguen Y."/>
        </authorList>
    </citation>
    <scope>NUCLEOTIDE SEQUENCE [LARGE SCALE GENOMIC DNA]</scope>
    <source>
        <strain evidence="13">M_S1</strain>
        <tissue evidence="13">Blood</tissue>
    </source>
</reference>
<dbReference type="GO" id="GO:0006955">
    <property type="term" value="P:immune response"/>
    <property type="evidence" value="ECO:0007669"/>
    <property type="project" value="TreeGrafter"/>
</dbReference>
<organism evidence="13 14">
    <name type="scientific">Ameiurus melas</name>
    <name type="common">Black bullhead</name>
    <name type="synonym">Silurus melas</name>
    <dbReference type="NCBI Taxonomy" id="219545"/>
    <lineage>
        <taxon>Eukaryota</taxon>
        <taxon>Metazoa</taxon>
        <taxon>Chordata</taxon>
        <taxon>Craniata</taxon>
        <taxon>Vertebrata</taxon>
        <taxon>Euteleostomi</taxon>
        <taxon>Actinopterygii</taxon>
        <taxon>Neopterygii</taxon>
        <taxon>Teleostei</taxon>
        <taxon>Ostariophysi</taxon>
        <taxon>Siluriformes</taxon>
        <taxon>Ictaluridae</taxon>
        <taxon>Ameiurus</taxon>
    </lineage>
</organism>
<dbReference type="AlphaFoldDB" id="A0A7J5ZRA3"/>
<keyword evidence="3 11" id="KW-0812">Transmembrane</keyword>
<feature type="transmembrane region" description="Helical" evidence="11">
    <location>
        <begin position="158"/>
        <end position="181"/>
    </location>
</feature>
<evidence type="ECO:0000256" key="4">
    <source>
        <dbReference type="ARBA" id="ARBA00022729"/>
    </source>
</evidence>
<feature type="signal peptide" evidence="12">
    <location>
        <begin position="1"/>
        <end position="25"/>
    </location>
</feature>
<evidence type="ECO:0000256" key="1">
    <source>
        <dbReference type="ARBA" id="ARBA00004251"/>
    </source>
</evidence>
<keyword evidence="4 12" id="KW-0732">Signal</keyword>
<dbReference type="InterPro" id="IPR013783">
    <property type="entry name" value="Ig-like_fold"/>
</dbReference>
<dbReference type="GO" id="GO:0042102">
    <property type="term" value="P:positive regulation of T cell proliferation"/>
    <property type="evidence" value="ECO:0007669"/>
    <property type="project" value="TreeGrafter"/>
</dbReference>
<evidence type="ECO:0000256" key="3">
    <source>
        <dbReference type="ARBA" id="ARBA00022692"/>
    </source>
</evidence>
<keyword evidence="7" id="KW-1015">Disulfide bond</keyword>
<keyword evidence="9" id="KW-0325">Glycoprotein</keyword>
<protein>
    <recommendedName>
        <fullName evidence="15">Ig-like domain-containing protein</fullName>
    </recommendedName>
</protein>
<keyword evidence="5 11" id="KW-1133">Transmembrane helix</keyword>
<feature type="chain" id="PRO_5029657633" description="Ig-like domain-containing protein" evidence="12">
    <location>
        <begin position="26"/>
        <end position="232"/>
    </location>
</feature>
<dbReference type="GO" id="GO:0007166">
    <property type="term" value="P:cell surface receptor signaling pathway"/>
    <property type="evidence" value="ECO:0007669"/>
    <property type="project" value="TreeGrafter"/>
</dbReference>
<keyword evidence="10" id="KW-0393">Immunoglobulin domain</keyword>
<evidence type="ECO:0000313" key="14">
    <source>
        <dbReference type="Proteomes" id="UP000593565"/>
    </source>
</evidence>
<dbReference type="GO" id="GO:0009897">
    <property type="term" value="C:external side of plasma membrane"/>
    <property type="evidence" value="ECO:0007669"/>
    <property type="project" value="TreeGrafter"/>
</dbReference>
<dbReference type="PANTHER" id="PTHR25466">
    <property type="entry name" value="T-LYMPHOCYTE ACTIVATION ANTIGEN"/>
    <property type="match status" value="1"/>
</dbReference>